<feature type="signal peptide" evidence="1">
    <location>
        <begin position="1"/>
        <end position="18"/>
    </location>
</feature>
<feature type="domain" description="Outer membrane protein beta-barrel" evidence="2">
    <location>
        <begin position="44"/>
        <end position="178"/>
    </location>
</feature>
<protein>
    <recommendedName>
        <fullName evidence="2">Outer membrane protein beta-barrel domain-containing protein</fullName>
    </recommendedName>
</protein>
<evidence type="ECO:0000259" key="2">
    <source>
        <dbReference type="Pfam" id="PF13568"/>
    </source>
</evidence>
<dbReference type="InterPro" id="IPR011250">
    <property type="entry name" value="OMP/PagP_B-barrel"/>
</dbReference>
<feature type="chain" id="PRO_5029735800" description="Outer membrane protein beta-barrel domain-containing protein" evidence="1">
    <location>
        <begin position="19"/>
        <end position="201"/>
    </location>
</feature>
<evidence type="ECO:0000256" key="1">
    <source>
        <dbReference type="SAM" id="SignalP"/>
    </source>
</evidence>
<dbReference type="Proteomes" id="UP000464657">
    <property type="component" value="Chromosome"/>
</dbReference>
<evidence type="ECO:0000313" key="3">
    <source>
        <dbReference type="EMBL" id="QHI35999.1"/>
    </source>
</evidence>
<dbReference type="SUPFAM" id="SSF56925">
    <property type="entry name" value="OMPA-like"/>
    <property type="match status" value="1"/>
</dbReference>
<evidence type="ECO:0000313" key="4">
    <source>
        <dbReference type="Proteomes" id="UP000464657"/>
    </source>
</evidence>
<reference evidence="3 4" key="1">
    <citation type="journal article" date="2013" name="Int. J. Syst. Evol. Microbiol.">
        <title>Kordia antarctica sp. nov., isolated from Antarctic seawater.</title>
        <authorList>
            <person name="Baek K."/>
            <person name="Choi A."/>
            <person name="Kang I."/>
            <person name="Lee K."/>
            <person name="Cho J.C."/>
        </authorList>
    </citation>
    <scope>NUCLEOTIDE SEQUENCE [LARGE SCALE GENOMIC DNA]</scope>
    <source>
        <strain evidence="3 4">IMCC3317</strain>
    </source>
</reference>
<dbReference type="Pfam" id="PF13568">
    <property type="entry name" value="OMP_b-brl_2"/>
    <property type="match status" value="1"/>
</dbReference>
<dbReference type="KEGG" id="kan:IMCC3317_13520"/>
<dbReference type="OrthoDB" id="1259003at2"/>
<proteinExistence type="predicted"/>
<keyword evidence="4" id="KW-1185">Reference proteome</keyword>
<keyword evidence="1" id="KW-0732">Signal</keyword>
<accession>A0A7L4ZHU0</accession>
<sequence>MKKLLLLSFLMCSLTAFSQDIEKDTETEEDKGAYTSTDSDTETKYGFKAGINISNYSATNLDDIQEGLNDSRIGAVFGFFVDMHLAGKFRFQPEFLYSAQGAKEDALRADYLQIPLMIKYDVTNFLNLQFGPQIGVKVHEFEDSFNNFDYAVNAGFGLEVIENVSIEARYSLGLAEMFDEKRAPNLEGKNAVIQVGVTYRL</sequence>
<dbReference type="AlphaFoldDB" id="A0A7L4ZHU0"/>
<dbReference type="InterPro" id="IPR025665">
    <property type="entry name" value="Beta-barrel_OMP_2"/>
</dbReference>
<dbReference type="EMBL" id="CP019288">
    <property type="protein sequence ID" value="QHI35999.1"/>
    <property type="molecule type" value="Genomic_DNA"/>
</dbReference>
<organism evidence="3 4">
    <name type="scientific">Kordia antarctica</name>
    <dbReference type="NCBI Taxonomy" id="1218801"/>
    <lineage>
        <taxon>Bacteria</taxon>
        <taxon>Pseudomonadati</taxon>
        <taxon>Bacteroidota</taxon>
        <taxon>Flavobacteriia</taxon>
        <taxon>Flavobacteriales</taxon>
        <taxon>Flavobacteriaceae</taxon>
        <taxon>Kordia</taxon>
    </lineage>
</organism>
<name>A0A7L4ZHU0_9FLAO</name>
<dbReference type="RefSeq" id="WP_160128735.1">
    <property type="nucleotide sequence ID" value="NZ_CP019288.1"/>
</dbReference>
<gene>
    <name evidence="3" type="ORF">IMCC3317_13520</name>
</gene>